<dbReference type="EMBL" id="LZLS01000048">
    <property type="protein sequence ID" value="OBK29597.1"/>
    <property type="molecule type" value="Genomic_DNA"/>
</dbReference>
<dbReference type="Proteomes" id="UP000093928">
    <property type="component" value="Unassembled WGS sequence"/>
</dbReference>
<evidence type="ECO:0000313" key="2">
    <source>
        <dbReference type="EMBL" id="OBK29597.1"/>
    </source>
</evidence>
<comment type="caution">
    <text evidence="2">The sequence shown here is derived from an EMBL/GenBank/DDBJ whole genome shotgun (WGS) entry which is preliminary data.</text>
</comment>
<proteinExistence type="predicted"/>
<dbReference type="PRINTS" id="PR00420">
    <property type="entry name" value="RNGMNOXGNASE"/>
</dbReference>
<dbReference type="InterPro" id="IPR002938">
    <property type="entry name" value="FAD-bd"/>
</dbReference>
<dbReference type="InterPro" id="IPR036188">
    <property type="entry name" value="FAD/NAD-bd_sf"/>
</dbReference>
<feature type="domain" description="FAD-binding" evidence="1">
    <location>
        <begin position="2"/>
        <end position="336"/>
    </location>
</feature>
<gene>
    <name evidence="2" type="ORF">A5634_17900</name>
</gene>
<dbReference type="PANTHER" id="PTHR46865">
    <property type="entry name" value="OXIDOREDUCTASE-RELATED"/>
    <property type="match status" value="1"/>
</dbReference>
<dbReference type="SUPFAM" id="SSF51905">
    <property type="entry name" value="FAD/NAD(P)-binding domain"/>
    <property type="match status" value="1"/>
</dbReference>
<dbReference type="RefSeq" id="WP_065143041.1">
    <property type="nucleotide sequence ID" value="NZ_LZLS01000048.1"/>
</dbReference>
<name>A0A1A3PAH6_MYCAS</name>
<evidence type="ECO:0000259" key="1">
    <source>
        <dbReference type="Pfam" id="PF01494"/>
    </source>
</evidence>
<dbReference type="AlphaFoldDB" id="A0A1A3PAH6"/>
<dbReference type="InterPro" id="IPR051704">
    <property type="entry name" value="FAD_aromatic-hydroxylase"/>
</dbReference>
<dbReference type="Gene3D" id="3.50.50.60">
    <property type="entry name" value="FAD/NAD(P)-binding domain"/>
    <property type="match status" value="1"/>
</dbReference>
<accession>A0A1A3PAH6</accession>
<evidence type="ECO:0000313" key="3">
    <source>
        <dbReference type="Proteomes" id="UP000093928"/>
    </source>
</evidence>
<reference evidence="2 3" key="1">
    <citation type="submission" date="2016-06" db="EMBL/GenBank/DDBJ databases">
        <authorList>
            <person name="Kjaerup R.B."/>
            <person name="Dalgaard T.S."/>
            <person name="Juul-Madsen H.R."/>
        </authorList>
    </citation>
    <scope>NUCLEOTIDE SEQUENCE [LARGE SCALE GENOMIC DNA]</scope>
    <source>
        <strain evidence="2 3">1165133.8</strain>
    </source>
</reference>
<dbReference type="OrthoDB" id="9782160at2"/>
<dbReference type="GO" id="GO:0071949">
    <property type="term" value="F:FAD binding"/>
    <property type="evidence" value="ECO:0007669"/>
    <property type="project" value="InterPro"/>
</dbReference>
<protein>
    <submittedName>
        <fullName evidence="2">FAD-dependent oxidoreductase</fullName>
    </submittedName>
</protein>
<dbReference type="Pfam" id="PF01494">
    <property type="entry name" value="FAD_binding_3"/>
    <property type="match status" value="1"/>
</dbReference>
<sequence length="394" mass="42601">MKVVVCGAGIAGLAAAERMSSLGAEVVLLERALAPSPAGYLIDFFGSGYEAAEEIGVLPAIKDVSYRIDVATLVDDQGRQKADLPYNQIAKGLGGRVSSMLRSDLEKALRDNLSEHVDVRFGAEVTGIANRDDGVTVTLAGGEVTIEADLLIGADGIHSTVRNLVFGADSEYLRYLGFHCAAFTFDASDISRAADIEQFAVTDTIDRHLDLFFLPEGRAAVFALFDAADPELPADPRAAVRERFADMGWLVPDILERCPPPDEMYCEAVAQVVMPSWSKDRVVLIGDAGAAVSPLASHAASLAVAGAYVLAEQFRTTSSVERALDFYDQLWRPVVEEKQDIIRATGPWTLPGRSRRFALRFTWRPLVNRFITTTLAGEPTTVVATLRRGAPDRG</sequence>
<organism evidence="2 3">
    <name type="scientific">Mycobacterium asiaticum</name>
    <dbReference type="NCBI Taxonomy" id="1790"/>
    <lineage>
        <taxon>Bacteria</taxon>
        <taxon>Bacillati</taxon>
        <taxon>Actinomycetota</taxon>
        <taxon>Actinomycetes</taxon>
        <taxon>Mycobacteriales</taxon>
        <taxon>Mycobacteriaceae</taxon>
        <taxon>Mycobacterium</taxon>
    </lineage>
</organism>